<evidence type="ECO:0000256" key="1">
    <source>
        <dbReference type="SAM" id="Phobius"/>
    </source>
</evidence>
<organism evidence="2 3">
    <name type="scientific">Thermococcus guaymasensis DSM 11113</name>
    <dbReference type="NCBI Taxonomy" id="1432656"/>
    <lineage>
        <taxon>Archaea</taxon>
        <taxon>Methanobacteriati</taxon>
        <taxon>Methanobacteriota</taxon>
        <taxon>Thermococci</taxon>
        <taxon>Thermococcales</taxon>
        <taxon>Thermococcaceae</taxon>
        <taxon>Thermococcus</taxon>
    </lineage>
</organism>
<dbReference type="EMBL" id="CP007140">
    <property type="protein sequence ID" value="AJC72718.1"/>
    <property type="molecule type" value="Genomic_DNA"/>
</dbReference>
<dbReference type="GeneID" id="27135075"/>
<protein>
    <submittedName>
        <fullName evidence="2">Uncharacterized protein</fullName>
    </submittedName>
</protein>
<keyword evidence="3" id="KW-1185">Reference proteome</keyword>
<keyword evidence="1" id="KW-0472">Membrane</keyword>
<gene>
    <name evidence="2" type="ORF">X802_05325</name>
</gene>
<dbReference type="Proteomes" id="UP000062043">
    <property type="component" value="Chromosome"/>
</dbReference>
<name>A0A0X1KNA2_9EURY</name>
<keyword evidence="1" id="KW-0812">Transmembrane</keyword>
<sequence length="314" mass="34742">MKQSLFIFLVLVLIGAVLFTYWFSGGNSNHVVFNTSTGIPVSNNSSKPHIGNNVSNTSPASKFSTPLCPQSIWGYGYVYPNETLTLLVYPNINYLKNGTFIILSLADNFTSSYSVPEALSMTSSSGIAGRVPLPLYFRFQTPGKQFSITGNALLLQLWKGESIVNESRTSVWLHFQVAPIKHEDVHLKFGRYSSLYTSFKKGLDTFEYTVTITNLYNKNKSIILENVSFPLATLQKYPKPPSIKITSFRLADIATNKTVTEILPNSTAVLRVLIAVPSSVDGLYFKPKLVFKIGNESLAVPAPPMEYVRVVNCG</sequence>
<evidence type="ECO:0000313" key="3">
    <source>
        <dbReference type="Proteomes" id="UP000062043"/>
    </source>
</evidence>
<dbReference type="RefSeq" id="WP_062371584.1">
    <property type="nucleotide sequence ID" value="NZ_CP007140.1"/>
</dbReference>
<feature type="transmembrane region" description="Helical" evidence="1">
    <location>
        <begin position="5"/>
        <end position="24"/>
    </location>
</feature>
<dbReference type="KEGG" id="tgy:X802_05325"/>
<proteinExistence type="predicted"/>
<keyword evidence="1" id="KW-1133">Transmembrane helix</keyword>
<accession>A0A0X1KNA2</accession>
<reference evidence="2 3" key="1">
    <citation type="submission" date="2014-01" db="EMBL/GenBank/DDBJ databases">
        <title>Genome sequencing of Thermococcus guaymasensis.</title>
        <authorList>
            <person name="Zhang X."/>
            <person name="Alvare G."/>
            <person name="Fristensky B."/>
            <person name="Chen L."/>
            <person name="Suen T."/>
            <person name="Chen Q."/>
            <person name="Ma K."/>
        </authorList>
    </citation>
    <scope>NUCLEOTIDE SEQUENCE [LARGE SCALE GENOMIC DNA]</scope>
    <source>
        <strain evidence="2 3">DSM 11113</strain>
    </source>
</reference>
<dbReference type="STRING" id="1432656.X802_05325"/>
<dbReference type="PATRIC" id="fig|1432656.3.peg.1037"/>
<dbReference type="AlphaFoldDB" id="A0A0X1KNA2"/>
<evidence type="ECO:0000313" key="2">
    <source>
        <dbReference type="EMBL" id="AJC72718.1"/>
    </source>
</evidence>
<dbReference type="OrthoDB" id="103661at2157"/>